<accession>A0A444Y7N2</accession>
<keyword evidence="2" id="KW-0812">Transmembrane</keyword>
<feature type="compositionally biased region" description="Polar residues" evidence="1">
    <location>
        <begin position="9"/>
        <end position="19"/>
    </location>
</feature>
<dbReference type="Proteomes" id="UP000289738">
    <property type="component" value="Chromosome B08"/>
</dbReference>
<evidence type="ECO:0000313" key="3">
    <source>
        <dbReference type="EMBL" id="RYQ97939.1"/>
    </source>
</evidence>
<feature type="transmembrane region" description="Helical" evidence="2">
    <location>
        <begin position="118"/>
        <end position="139"/>
    </location>
</feature>
<organism evidence="3 4">
    <name type="scientific">Arachis hypogaea</name>
    <name type="common">Peanut</name>
    <dbReference type="NCBI Taxonomy" id="3818"/>
    <lineage>
        <taxon>Eukaryota</taxon>
        <taxon>Viridiplantae</taxon>
        <taxon>Streptophyta</taxon>
        <taxon>Embryophyta</taxon>
        <taxon>Tracheophyta</taxon>
        <taxon>Spermatophyta</taxon>
        <taxon>Magnoliopsida</taxon>
        <taxon>eudicotyledons</taxon>
        <taxon>Gunneridae</taxon>
        <taxon>Pentapetalae</taxon>
        <taxon>rosids</taxon>
        <taxon>fabids</taxon>
        <taxon>Fabales</taxon>
        <taxon>Fabaceae</taxon>
        <taxon>Papilionoideae</taxon>
        <taxon>50 kb inversion clade</taxon>
        <taxon>dalbergioids sensu lato</taxon>
        <taxon>Dalbergieae</taxon>
        <taxon>Pterocarpus clade</taxon>
        <taxon>Arachis</taxon>
    </lineage>
</organism>
<name>A0A444Y7N2_ARAHY</name>
<keyword evidence="4" id="KW-1185">Reference proteome</keyword>
<feature type="region of interest" description="Disordered" evidence="1">
    <location>
        <begin position="1"/>
        <end position="26"/>
    </location>
</feature>
<evidence type="ECO:0000256" key="2">
    <source>
        <dbReference type="SAM" id="Phobius"/>
    </source>
</evidence>
<feature type="transmembrane region" description="Helical" evidence="2">
    <location>
        <begin position="175"/>
        <end position="195"/>
    </location>
</feature>
<dbReference type="EMBL" id="SDMP01000018">
    <property type="protein sequence ID" value="RYQ97939.1"/>
    <property type="molecule type" value="Genomic_DNA"/>
</dbReference>
<reference evidence="3 4" key="1">
    <citation type="submission" date="2019-01" db="EMBL/GenBank/DDBJ databases">
        <title>Sequencing of cultivated peanut Arachis hypogaea provides insights into genome evolution and oil improvement.</title>
        <authorList>
            <person name="Chen X."/>
        </authorList>
    </citation>
    <scope>NUCLEOTIDE SEQUENCE [LARGE SCALE GENOMIC DNA]</scope>
    <source>
        <strain evidence="4">cv. Fuhuasheng</strain>
        <tissue evidence="3">Leaves</tissue>
    </source>
</reference>
<evidence type="ECO:0008006" key="5">
    <source>
        <dbReference type="Google" id="ProtNLM"/>
    </source>
</evidence>
<dbReference type="AlphaFoldDB" id="A0A444Y7N2"/>
<comment type="caution">
    <text evidence="3">The sequence shown here is derived from an EMBL/GenBank/DDBJ whole genome shotgun (WGS) entry which is preliminary data.</text>
</comment>
<proteinExistence type="predicted"/>
<keyword evidence="2" id="KW-0472">Membrane</keyword>
<sequence length="284" mass="31437">MRGSGSHVAGSSNRSSSTENWRRSTTRNRLGRVPDWCGCGCRPVLRWSGTESHPNKPFFGCPNYNTSGKTWCGLFVWADSVQEELSEGAVAGDDDGDRKMNFAWRMGNMEAEIRNLKFITHVLGFGFLVIVVFVGLVLLKGVGTNFRKFVNREAVAELAPFIGSSAVEGVVGGDLLLVGSLAGLVAGSLVTSVNYTNFKPEINTKHCHSIPWLPLDWWCQWLVKLTLFPEGLARYRIDVVLVCFLVRLHGYQLMAEILWVLVDSGQCCTSMNAWNPYKSSLLPA</sequence>
<protein>
    <recommendedName>
        <fullName evidence="5">Zinc finger GRF-type domain-containing protein</fullName>
    </recommendedName>
</protein>
<keyword evidence="2" id="KW-1133">Transmembrane helix</keyword>
<evidence type="ECO:0000256" key="1">
    <source>
        <dbReference type="SAM" id="MobiDB-lite"/>
    </source>
</evidence>
<evidence type="ECO:0000313" key="4">
    <source>
        <dbReference type="Proteomes" id="UP000289738"/>
    </source>
</evidence>
<gene>
    <name evidence="3" type="ORF">Ahy_B08g094013</name>
</gene>